<reference evidence="1 2" key="1">
    <citation type="journal article" date="2015" name="Proc. Natl. Acad. Sci. U.S.A.">
        <title>The resurrection genome of Boea hygrometrica: A blueprint for survival of dehydration.</title>
        <authorList>
            <person name="Xiao L."/>
            <person name="Yang G."/>
            <person name="Zhang L."/>
            <person name="Yang X."/>
            <person name="Zhao S."/>
            <person name="Ji Z."/>
            <person name="Zhou Q."/>
            <person name="Hu M."/>
            <person name="Wang Y."/>
            <person name="Chen M."/>
            <person name="Xu Y."/>
            <person name="Jin H."/>
            <person name="Xiao X."/>
            <person name="Hu G."/>
            <person name="Bao F."/>
            <person name="Hu Y."/>
            <person name="Wan P."/>
            <person name="Li L."/>
            <person name="Deng X."/>
            <person name="Kuang T."/>
            <person name="Xiang C."/>
            <person name="Zhu J.K."/>
            <person name="Oliver M.J."/>
            <person name="He Y."/>
        </authorList>
    </citation>
    <scope>NUCLEOTIDE SEQUENCE [LARGE SCALE GENOMIC DNA]</scope>
    <source>
        <strain evidence="2">cv. XS01</strain>
    </source>
</reference>
<accession>A0A2Z7BQV1</accession>
<sequence length="85" mass="9722">MLSCIEHADRSSVLTLWNYFHLESSSCYLLRETLVTVHRTISSPIAGGRRLSLEQGEVEDSCPELIVSVARAVLMLVFYYFRELL</sequence>
<name>A0A2Z7BQV1_9LAMI</name>
<evidence type="ECO:0000313" key="2">
    <source>
        <dbReference type="Proteomes" id="UP000250235"/>
    </source>
</evidence>
<keyword evidence="2" id="KW-1185">Reference proteome</keyword>
<proteinExistence type="predicted"/>
<protein>
    <submittedName>
        <fullName evidence="1">3-hydroxy-3-methylglutaryl-coenzyme A reductase 1</fullName>
    </submittedName>
</protein>
<organism evidence="1 2">
    <name type="scientific">Dorcoceras hygrometricum</name>
    <dbReference type="NCBI Taxonomy" id="472368"/>
    <lineage>
        <taxon>Eukaryota</taxon>
        <taxon>Viridiplantae</taxon>
        <taxon>Streptophyta</taxon>
        <taxon>Embryophyta</taxon>
        <taxon>Tracheophyta</taxon>
        <taxon>Spermatophyta</taxon>
        <taxon>Magnoliopsida</taxon>
        <taxon>eudicotyledons</taxon>
        <taxon>Gunneridae</taxon>
        <taxon>Pentapetalae</taxon>
        <taxon>asterids</taxon>
        <taxon>lamiids</taxon>
        <taxon>Lamiales</taxon>
        <taxon>Gesneriaceae</taxon>
        <taxon>Didymocarpoideae</taxon>
        <taxon>Trichosporeae</taxon>
        <taxon>Loxocarpinae</taxon>
        <taxon>Dorcoceras</taxon>
    </lineage>
</organism>
<dbReference type="EMBL" id="KV005099">
    <property type="protein sequence ID" value="KZV34306.1"/>
    <property type="molecule type" value="Genomic_DNA"/>
</dbReference>
<dbReference type="AlphaFoldDB" id="A0A2Z7BQV1"/>
<dbReference type="Proteomes" id="UP000250235">
    <property type="component" value="Unassembled WGS sequence"/>
</dbReference>
<gene>
    <name evidence="1" type="ORF">F511_28008</name>
</gene>
<evidence type="ECO:0000313" key="1">
    <source>
        <dbReference type="EMBL" id="KZV34306.1"/>
    </source>
</evidence>